<dbReference type="InterPro" id="IPR003961">
    <property type="entry name" value="FN3_dom"/>
</dbReference>
<dbReference type="InterPro" id="IPR014756">
    <property type="entry name" value="Ig_E-set"/>
</dbReference>
<dbReference type="SUPFAM" id="SSF49265">
    <property type="entry name" value="Fibronectin type III"/>
    <property type="match status" value="1"/>
</dbReference>
<dbReference type="PROSITE" id="PS50853">
    <property type="entry name" value="FN3"/>
    <property type="match status" value="1"/>
</dbReference>
<name>A0A4V2SX80_9FIRM</name>
<dbReference type="CDD" id="cd00102">
    <property type="entry name" value="IPT"/>
    <property type="match status" value="2"/>
</dbReference>
<reference evidence="3 4" key="1">
    <citation type="submission" date="2019-03" db="EMBL/GenBank/DDBJ databases">
        <title>Genomic Encyclopedia of Type Strains, Phase IV (KMG-IV): sequencing the most valuable type-strain genomes for metagenomic binning, comparative biology and taxonomic classification.</title>
        <authorList>
            <person name="Goeker M."/>
        </authorList>
    </citation>
    <scope>NUCLEOTIDE SEQUENCE [LARGE SCALE GENOMIC DNA]</scope>
    <source>
        <strain evidence="3 4">DSM 11170</strain>
    </source>
</reference>
<dbReference type="Pfam" id="PF00041">
    <property type="entry name" value="fn3"/>
    <property type="match status" value="1"/>
</dbReference>
<evidence type="ECO:0000259" key="2">
    <source>
        <dbReference type="PROSITE" id="PS50853"/>
    </source>
</evidence>
<dbReference type="CDD" id="cd00063">
    <property type="entry name" value="FN3"/>
    <property type="match status" value="1"/>
</dbReference>
<gene>
    <name evidence="3" type="ORF">EDD73_106130</name>
</gene>
<evidence type="ECO:0000313" key="4">
    <source>
        <dbReference type="Proteomes" id="UP000294813"/>
    </source>
</evidence>
<dbReference type="InterPro" id="IPR013783">
    <property type="entry name" value="Ig-like_fold"/>
</dbReference>
<keyword evidence="4" id="KW-1185">Reference proteome</keyword>
<comment type="caution">
    <text evidence="3">The sequence shown here is derived from an EMBL/GenBank/DDBJ whole genome shotgun (WGS) entry which is preliminary data.</text>
</comment>
<proteinExistence type="predicted"/>
<keyword evidence="1" id="KW-0732">Signal</keyword>
<organism evidence="3 4">
    <name type="scientific">Heliophilum fasciatum</name>
    <dbReference type="NCBI Taxonomy" id="35700"/>
    <lineage>
        <taxon>Bacteria</taxon>
        <taxon>Bacillati</taxon>
        <taxon>Bacillota</taxon>
        <taxon>Clostridia</taxon>
        <taxon>Eubacteriales</taxon>
        <taxon>Heliobacteriaceae</taxon>
        <taxon>Heliophilum</taxon>
    </lineage>
</organism>
<dbReference type="Gene3D" id="2.60.40.10">
    <property type="entry name" value="Immunoglobulins"/>
    <property type="match status" value="5"/>
</dbReference>
<dbReference type="InterPro" id="IPR052387">
    <property type="entry name" value="Fibrocystin"/>
</dbReference>
<dbReference type="SMART" id="SM00060">
    <property type="entry name" value="FN3"/>
    <property type="match status" value="1"/>
</dbReference>
<dbReference type="SUPFAM" id="SSF81296">
    <property type="entry name" value="E set domains"/>
    <property type="match status" value="2"/>
</dbReference>
<dbReference type="InterPro" id="IPR002909">
    <property type="entry name" value="IPT_dom"/>
</dbReference>
<dbReference type="Proteomes" id="UP000294813">
    <property type="component" value="Unassembled WGS sequence"/>
</dbReference>
<dbReference type="OrthoDB" id="1656124at2"/>
<evidence type="ECO:0000256" key="1">
    <source>
        <dbReference type="ARBA" id="ARBA00022729"/>
    </source>
</evidence>
<dbReference type="InterPro" id="IPR036116">
    <property type="entry name" value="FN3_sf"/>
</dbReference>
<dbReference type="RefSeq" id="WP_131918656.1">
    <property type="nucleotide sequence ID" value="NZ_JAOQNU010000006.1"/>
</dbReference>
<dbReference type="Pfam" id="PF01833">
    <property type="entry name" value="TIG"/>
    <property type="match status" value="2"/>
</dbReference>
<dbReference type="PANTHER" id="PTHR46769">
    <property type="entry name" value="POLYCYSTIC KIDNEY AND HEPATIC DISEASE 1 (AUTOSOMAL RECESSIVE)-LIKE 1"/>
    <property type="match status" value="1"/>
</dbReference>
<evidence type="ECO:0000313" key="3">
    <source>
        <dbReference type="EMBL" id="TCP65246.1"/>
    </source>
</evidence>
<feature type="domain" description="Fibronectin type-III" evidence="2">
    <location>
        <begin position="1754"/>
        <end position="1850"/>
    </location>
</feature>
<dbReference type="PANTHER" id="PTHR46769:SF1">
    <property type="entry name" value="FIBROCYSTIN"/>
    <property type="match status" value="1"/>
</dbReference>
<dbReference type="EMBL" id="SLXT01000006">
    <property type="protein sequence ID" value="TCP65246.1"/>
    <property type="molecule type" value="Genomic_DNA"/>
</dbReference>
<protein>
    <submittedName>
        <fullName evidence="3">IPT/TIG domain-containing protein</fullName>
    </submittedName>
</protein>
<dbReference type="SMART" id="SM00429">
    <property type="entry name" value="IPT"/>
    <property type="match status" value="2"/>
</dbReference>
<sequence>MAIVHIYRKTVRFVALMLIGLLLLPLIPPEAVQAATTPDPPQLKEISYTAQAPGTPVTDITITATYGLSDATRVRLRGPSGFSQIVNIATVAEDQLILEPVTFPETLREASLLTVIIERKSTTLTFTNAIQYHGLGISSSVTIDIPSGKAGSPETRNIYSVGFYTEYENLDTDPLTGRRILFEPLYGAAILDNYSVLPGGFDPAAPDAPYDFPSGFTAKRGKSALAGFEATSFIIPPTGVPGSQYRPRLERINTARLSTVRNVIRESIADPIFRFTGNELPLPEIISIENDPLYSQLQIPDQVALQSMIPGQVFNSQTVQVRVKWKHGTDKSKFQKIGNKLVIANKNLEIDMETPAPPDDNGFVLSYANIPRDLYKTTTTGYVYVLRSHDFGATPLRYVRFWADPYHRNAGSKLTVNQPTDAAGRILIQYNTKGDPTIEIASDAPGAFDLPAPNQGDKANIEIVFGDHPLAAPPENVVQLSTAEGSELYSDKFLFKVPPNMIVPISNTSTNEYFEVPVWIRSYYGYSRLDSKVFFYVLQNQPVIHEVKITSINNVKVTYEKDAKPEDYPKRPTGMERTIPRNATIANLEIKGFNFIQGLTTVKIGELVVPPELIRVNTPAGGMTITLTGTQLAQLPGDVPIIITNGMGQSANSTTDPVRYKIGDNTYSATYSWGATVVGGFRYLSVPDFPTLPHTGDQKLWPTWLIDPNKDNRYRLKLNDVVKVPTQAIDIMGGQIVKLKNGRDFFRVSQGIDQVTGMEKWLLPKIELRYISNVKVSTVAVPPGQIEVPLENGGTELSFRVPCNPEKPEYLQEALGIPNSDFALGVPIYIDVIITNPDGQKVIIPKAIEVIKRGNPSTVPVITDLTPDIVPNIEGVETQGRTVVINGSNFRGSSTDKPRVFMHFTEVPAANITYIDDKHISISTVPLTFFDGMQDRRKIIITVINPDDGTASYAYYDQTTGAIVEDKPNVITVIRPQADAPYITAVTPNYSPINLGPLAERNGPYIFIRGNNFKPTGSTRGIKQIYMDEIPVFVNDPSSEHYLQPGQYTYNNDLIAIPMPDIPTVRKNMTIIIQFYDDTAAWSGFNTYQAKPLKVDSVSPNKSPEAASGLPMADITITGSGFGTNAQVYIGGQLATLNAPSTDTTILAKVPPLPAGTYKITVANPDSYGIGSPAEDFTYLGATDSAPPKITDLWVDGVLNGSLLSSGGQQVLLKGDFFYPPDADPTDAKNQPLIFLNKKLVPASSIPTVPTMTEIEFTAVAINVDFFAAGEKSKMAEIMIMRADGATVIKQVLITRSEPSIDPPTPCGADINDLPRPSIYISGYNLDRNIVVRFGNDQPGQEAVGTGDFDVSGSQVERVIYSAKDHRSVFRVTVPNLESLYRDQSDDPRNWIRVRVFNPDGQVAESPNFLFRLYDNEITPVITAIEPSEPFSASGGAVASIKMRGMVINWQDKNQWPIFSFGGIRVAPNYASAAINYPPDPNTDMTKEPVRLIKPAMSESEEWTWEVIVPAYPWPTEGQKATEDYLEAEVRVINRYNCTETSGADVGYITYYRPQGDISLVKVSPDIAPLEGGISAVITAQITPASPGKNGSKGFLVMDGQLPKVYFGTVPGTVNDVNADGTRMTVIVPAHDQGKVDITVVNPNRTQGVLRQAFTYAAIPVIESLRPNSGPSAGGINVMIRGRGFVAGAKVKIGQVEAEVLSTKTEEIQIILPAYANFPTDASKVVVDVTVINADGGEYTLANGFTYYKDEGQPTERPLIVAKALSRDTIRVTWPIVPLAKSYELEVSEGGRGNYRLSDVVKNATARDGVVSVLVTGLNGNTVYWFRVRAVSSIGMGPYSDEVSALTKNNTDSWGGFTQPDVEAMTTATGPKLLLRKGTPEKYYDLRTGLMGAGKVKQVTFSPETQVFTTPVMFDSGDWKVLIPPLTLKYNAGSLTDSYATIQVGPAPSRSAEQARLANRTQQPLAPIYEFKAVFEKDNQSFTPLQYGQPFTLTLNYQQPKNNQRVSLFYYDGTLRNWIKQSSYVDAVAVSAAIYRAGFYTVYPE</sequence>
<accession>A0A4V2SX80</accession>